<dbReference type="SUPFAM" id="SSF53098">
    <property type="entry name" value="Ribonuclease H-like"/>
    <property type="match status" value="1"/>
</dbReference>
<dbReference type="EMBL" id="JAOTPL010000050">
    <property type="protein sequence ID" value="MCU7695593.1"/>
    <property type="molecule type" value="Genomic_DNA"/>
</dbReference>
<evidence type="ECO:0000259" key="1">
    <source>
        <dbReference type="PROSITE" id="PS50994"/>
    </source>
</evidence>
<dbReference type="GO" id="GO:0015074">
    <property type="term" value="P:DNA integration"/>
    <property type="evidence" value="ECO:0007669"/>
    <property type="project" value="InterPro"/>
</dbReference>
<name>A0AAE3LLG5_9BACT</name>
<dbReference type="InterPro" id="IPR036397">
    <property type="entry name" value="RNaseH_sf"/>
</dbReference>
<dbReference type="InterPro" id="IPR048020">
    <property type="entry name" value="Transpos_IS3"/>
</dbReference>
<dbReference type="PROSITE" id="PS50994">
    <property type="entry name" value="INTEGRASE"/>
    <property type="match status" value="1"/>
</dbReference>
<organism evidence="2 3">
    <name type="scientific">Haoranjiania flava</name>
    <dbReference type="NCBI Taxonomy" id="1856322"/>
    <lineage>
        <taxon>Bacteria</taxon>
        <taxon>Pseudomonadati</taxon>
        <taxon>Bacteroidota</taxon>
        <taxon>Chitinophagia</taxon>
        <taxon>Chitinophagales</taxon>
        <taxon>Chitinophagaceae</taxon>
        <taxon>Haoranjiania</taxon>
    </lineage>
</organism>
<accession>A0AAE3LLG5</accession>
<dbReference type="NCBIfam" id="NF033516">
    <property type="entry name" value="transpos_IS3"/>
    <property type="match status" value="1"/>
</dbReference>
<evidence type="ECO:0000313" key="3">
    <source>
        <dbReference type="Proteomes" id="UP001209317"/>
    </source>
</evidence>
<dbReference type="InterPro" id="IPR001584">
    <property type="entry name" value="Integrase_cat-core"/>
</dbReference>
<reference evidence="2" key="1">
    <citation type="submission" date="2022-10" db="EMBL/GenBank/DDBJ databases">
        <authorList>
            <person name="Kim H.S."/>
            <person name="Kim J.-S."/>
            <person name="Suh M.K."/>
            <person name="Eom M.K."/>
            <person name="Lee J.-S."/>
        </authorList>
    </citation>
    <scope>NUCLEOTIDE SEQUENCE</scope>
    <source>
        <strain evidence="2">LIP-5</strain>
    </source>
</reference>
<dbReference type="Gene3D" id="3.30.420.10">
    <property type="entry name" value="Ribonuclease H-like superfamily/Ribonuclease H"/>
    <property type="match status" value="1"/>
</dbReference>
<protein>
    <submittedName>
        <fullName evidence="2">IS3 family transposase</fullName>
    </submittedName>
</protein>
<dbReference type="GO" id="GO:0003676">
    <property type="term" value="F:nucleic acid binding"/>
    <property type="evidence" value="ECO:0007669"/>
    <property type="project" value="InterPro"/>
</dbReference>
<comment type="caution">
    <text evidence="2">The sequence shown here is derived from an EMBL/GenBank/DDBJ whole genome shotgun (WGS) entry which is preliminary data.</text>
</comment>
<gene>
    <name evidence="2" type="ORF">OD355_13790</name>
</gene>
<feature type="domain" description="Integrase catalytic" evidence="1">
    <location>
        <begin position="7"/>
        <end position="179"/>
    </location>
</feature>
<dbReference type="InterPro" id="IPR050900">
    <property type="entry name" value="Transposase_IS3/IS150/IS904"/>
</dbReference>
<evidence type="ECO:0000313" key="2">
    <source>
        <dbReference type="EMBL" id="MCU7695593.1"/>
    </source>
</evidence>
<dbReference type="Proteomes" id="UP001209317">
    <property type="component" value="Unassembled WGS sequence"/>
</dbReference>
<dbReference type="PANTHER" id="PTHR46889">
    <property type="entry name" value="TRANSPOSASE INSF FOR INSERTION SEQUENCE IS3B-RELATED"/>
    <property type="match status" value="1"/>
</dbReference>
<dbReference type="Pfam" id="PF00665">
    <property type="entry name" value="rve"/>
    <property type="match status" value="1"/>
</dbReference>
<dbReference type="InterPro" id="IPR012337">
    <property type="entry name" value="RNaseH-like_sf"/>
</dbReference>
<keyword evidence="3" id="KW-1185">Reference proteome</keyword>
<feature type="non-terminal residue" evidence="2">
    <location>
        <position position="1"/>
    </location>
</feature>
<proteinExistence type="predicted"/>
<dbReference type="AlphaFoldDB" id="A0AAE3LLG5"/>
<dbReference type="PANTHER" id="PTHR46889:SF4">
    <property type="entry name" value="TRANSPOSASE INSO FOR INSERTION SEQUENCE ELEMENT IS911B-RELATED"/>
    <property type="match status" value="1"/>
</dbReference>
<sequence>KGKGKGHEVFPYLLKNLAVTRSNQVWAMDITYIPVKGGYLYLVAIIDLYSRYVVAWNLSNTMTSEWCRDMLDEAIETYGKPEIINTDQGSQFTANVFTEYVKSHKTIRQSMDGKGRALDNIFIERLWRSVKYENVYLYAYQDGKACYSGLKKYFTYYNHHRRHQSLNYQVPAVIYNLTEIKAA</sequence>